<sequence>MQNLRFICGMEHLHVCEFLAQHTFPMTTASHLIDVAQELSQDGKSLSKLHMERQTAAYKLRYGQAELEHVRLVNVLNQQPSSLNIDESFQKALRRGF</sequence>
<reference evidence="1" key="1">
    <citation type="journal article" date="2023" name="G3 (Bethesda)">
        <title>A reference genome for the long-term kleptoplast-retaining sea slug Elysia crispata morphotype clarki.</title>
        <authorList>
            <person name="Eastman K.E."/>
            <person name="Pendleton A.L."/>
            <person name="Shaikh M.A."/>
            <person name="Suttiyut T."/>
            <person name="Ogas R."/>
            <person name="Tomko P."/>
            <person name="Gavelis G."/>
            <person name="Widhalm J.R."/>
            <person name="Wisecaver J.H."/>
        </authorList>
    </citation>
    <scope>NUCLEOTIDE SEQUENCE</scope>
    <source>
        <strain evidence="1">ECLA1</strain>
    </source>
</reference>
<accession>A0AAE1B1Z6</accession>
<organism evidence="1 2">
    <name type="scientific">Elysia crispata</name>
    <name type="common">lettuce slug</name>
    <dbReference type="NCBI Taxonomy" id="231223"/>
    <lineage>
        <taxon>Eukaryota</taxon>
        <taxon>Metazoa</taxon>
        <taxon>Spiralia</taxon>
        <taxon>Lophotrochozoa</taxon>
        <taxon>Mollusca</taxon>
        <taxon>Gastropoda</taxon>
        <taxon>Heterobranchia</taxon>
        <taxon>Euthyneura</taxon>
        <taxon>Panpulmonata</taxon>
        <taxon>Sacoglossa</taxon>
        <taxon>Placobranchoidea</taxon>
        <taxon>Plakobranchidae</taxon>
        <taxon>Elysia</taxon>
    </lineage>
</organism>
<keyword evidence="2" id="KW-1185">Reference proteome</keyword>
<dbReference type="Proteomes" id="UP001283361">
    <property type="component" value="Unassembled WGS sequence"/>
</dbReference>
<protein>
    <submittedName>
        <fullName evidence="1">Uncharacterized protein</fullName>
    </submittedName>
</protein>
<dbReference type="AlphaFoldDB" id="A0AAE1B1Z6"/>
<evidence type="ECO:0000313" key="2">
    <source>
        <dbReference type="Proteomes" id="UP001283361"/>
    </source>
</evidence>
<proteinExistence type="predicted"/>
<name>A0AAE1B1Z6_9GAST</name>
<dbReference type="EMBL" id="JAWDGP010000766">
    <property type="protein sequence ID" value="KAK3797421.1"/>
    <property type="molecule type" value="Genomic_DNA"/>
</dbReference>
<gene>
    <name evidence="1" type="ORF">RRG08_035868</name>
</gene>
<evidence type="ECO:0000313" key="1">
    <source>
        <dbReference type="EMBL" id="KAK3797421.1"/>
    </source>
</evidence>
<comment type="caution">
    <text evidence="1">The sequence shown here is derived from an EMBL/GenBank/DDBJ whole genome shotgun (WGS) entry which is preliminary data.</text>
</comment>